<comment type="caution">
    <text evidence="1">The sequence shown here is derived from an EMBL/GenBank/DDBJ whole genome shotgun (WGS) entry which is preliminary data.</text>
</comment>
<sequence>MLELNPSLWDDVDLPMLQRIAALYDDKGPFNAESLAQHFQIDLEAREIAFSAKRLADHGYIEAQNRAGGFPHTIVNVTEKARQILSGFRTTRVEIAAPQFEDLGPQLDDLVAKVAMALQGNPAHPNAPRWRKLLAAAADVGAGASA</sequence>
<organism evidence="1 2">
    <name type="scientific">Glycomyces paridis</name>
    <dbReference type="NCBI Taxonomy" id="2126555"/>
    <lineage>
        <taxon>Bacteria</taxon>
        <taxon>Bacillati</taxon>
        <taxon>Actinomycetota</taxon>
        <taxon>Actinomycetes</taxon>
        <taxon>Glycomycetales</taxon>
        <taxon>Glycomycetaceae</taxon>
        <taxon>Glycomyces</taxon>
    </lineage>
</organism>
<keyword evidence="2" id="KW-1185">Reference proteome</keyword>
<proteinExistence type="predicted"/>
<dbReference type="AlphaFoldDB" id="A0A4V4HMV5"/>
<gene>
    <name evidence="1" type="ORF">E9998_22420</name>
</gene>
<protein>
    <submittedName>
        <fullName evidence="1">Uncharacterized protein</fullName>
    </submittedName>
</protein>
<evidence type="ECO:0000313" key="2">
    <source>
        <dbReference type="Proteomes" id="UP000305792"/>
    </source>
</evidence>
<dbReference type="EMBL" id="STGX01000021">
    <property type="protein sequence ID" value="THV23556.1"/>
    <property type="molecule type" value="Genomic_DNA"/>
</dbReference>
<evidence type="ECO:0000313" key="1">
    <source>
        <dbReference type="EMBL" id="THV23556.1"/>
    </source>
</evidence>
<accession>A0A4V4HMV5</accession>
<reference evidence="1 2" key="1">
    <citation type="journal article" date="2018" name="Int. J. Syst. Evol. Microbiol.">
        <title>Glycomyces paridis sp. nov., isolated from the medicinal plant Paris polyphylla.</title>
        <authorList>
            <person name="Fang X.M."/>
            <person name="Bai J.L."/>
            <person name="Su J."/>
            <person name="Zhao L.L."/>
            <person name="Liu H.Y."/>
            <person name="Ma B.P."/>
            <person name="Zhang Y.Q."/>
            <person name="Yu L.Y."/>
        </authorList>
    </citation>
    <scope>NUCLEOTIDE SEQUENCE [LARGE SCALE GENOMIC DNA]</scope>
    <source>
        <strain evidence="1 2">CPCC 204357</strain>
    </source>
</reference>
<name>A0A4V4HMV5_9ACTN</name>
<dbReference type="OrthoDB" id="5189988at2"/>
<dbReference type="RefSeq" id="WP_136531929.1">
    <property type="nucleotide sequence ID" value="NZ_STGX01000021.1"/>
</dbReference>
<dbReference type="Proteomes" id="UP000305792">
    <property type="component" value="Unassembled WGS sequence"/>
</dbReference>